<dbReference type="InterPro" id="IPR022476">
    <property type="entry name" value="Spore_YabP/YqfC"/>
</dbReference>
<dbReference type="NCBIfam" id="TIGR02892">
    <property type="entry name" value="spore_yabP"/>
    <property type="match status" value="1"/>
</dbReference>
<evidence type="ECO:0000313" key="2">
    <source>
        <dbReference type="Proteomes" id="UP000476055"/>
    </source>
</evidence>
<dbReference type="RefSeq" id="WP_022153435.1">
    <property type="nucleotide sequence ID" value="NZ_DAWCKG010000182.1"/>
</dbReference>
<dbReference type="PIRSF" id="PIRSF011576">
    <property type="entry name" value="YabP"/>
    <property type="match status" value="1"/>
</dbReference>
<gene>
    <name evidence="1" type="primary">yabP</name>
    <name evidence="1" type="ORF">FYJ59_06855</name>
</gene>
<organism evidence="1 2">
    <name type="scientific">Waltera intestinalis</name>
    <dbReference type="NCBI Taxonomy" id="2606635"/>
    <lineage>
        <taxon>Bacteria</taxon>
        <taxon>Bacillati</taxon>
        <taxon>Bacillota</taxon>
        <taxon>Clostridia</taxon>
        <taxon>Lachnospirales</taxon>
        <taxon>Lachnospiraceae</taxon>
        <taxon>Waltera</taxon>
    </lineage>
</organism>
<dbReference type="Proteomes" id="UP000476055">
    <property type="component" value="Unassembled WGS sequence"/>
</dbReference>
<evidence type="ECO:0000313" key="1">
    <source>
        <dbReference type="EMBL" id="MST57963.1"/>
    </source>
</evidence>
<dbReference type="Pfam" id="PF07873">
    <property type="entry name" value="YabP"/>
    <property type="match status" value="1"/>
</dbReference>
<protein>
    <submittedName>
        <fullName evidence="1">Sporulation protein YabP</fullName>
    </submittedName>
</protein>
<name>A0A6L5YIT2_9FIRM</name>
<dbReference type="InterPro" id="IPR012504">
    <property type="entry name" value="Spore_YabP"/>
</dbReference>
<proteinExistence type="predicted"/>
<dbReference type="InterPro" id="IPR038705">
    <property type="entry name" value="YabP_sf"/>
</dbReference>
<sequence length="95" mass="10897">MEDLNTTGRMHKIIMTNRRTCTVNGVNDVLSFDLREILLETEQGMLMIRGNELHVNRLTLDKGEVDIDGRIDSFVYSDTAASGEKQESFFARLFR</sequence>
<dbReference type="EMBL" id="VUMU01000006">
    <property type="protein sequence ID" value="MST57963.1"/>
    <property type="molecule type" value="Genomic_DNA"/>
</dbReference>
<reference evidence="1 2" key="1">
    <citation type="submission" date="2019-08" db="EMBL/GenBank/DDBJ databases">
        <title>In-depth cultivation of the pig gut microbiome towards novel bacterial diversity and tailored functional studies.</title>
        <authorList>
            <person name="Wylensek D."/>
            <person name="Hitch T.C.A."/>
            <person name="Clavel T."/>
        </authorList>
    </citation>
    <scope>NUCLEOTIDE SEQUENCE [LARGE SCALE GENOMIC DNA]</scope>
    <source>
        <strain evidence="1 2">WCA3-601-WT-6H</strain>
    </source>
</reference>
<dbReference type="Gene3D" id="2.60.40.2000">
    <property type="match status" value="1"/>
</dbReference>
<comment type="caution">
    <text evidence="1">The sequence shown here is derived from an EMBL/GenBank/DDBJ whole genome shotgun (WGS) entry which is preliminary data.</text>
</comment>
<keyword evidence="2" id="KW-1185">Reference proteome</keyword>
<dbReference type="GO" id="GO:0030435">
    <property type="term" value="P:sporulation resulting in formation of a cellular spore"/>
    <property type="evidence" value="ECO:0007669"/>
    <property type="project" value="InterPro"/>
</dbReference>
<dbReference type="AlphaFoldDB" id="A0A6L5YIT2"/>
<accession>A0A6L5YIT2</accession>